<protein>
    <submittedName>
        <fullName evidence="2">Uncharacterized protein</fullName>
    </submittedName>
</protein>
<evidence type="ECO:0000256" key="1">
    <source>
        <dbReference type="SAM" id="Phobius"/>
    </source>
</evidence>
<sequence length="136" mass="16263">MRLNKILVLTSIITLILIIIVLHYFKNDNGIESINILTISRIQMQKGIDGIPITIENRAEIERLINKLDTDKWELVKCKYQSYPNYFIFIYNDRRKIELGFFTAKEDVYCKFIINKKNICYKVPLNSYKLIKEYFE</sequence>
<keyword evidence="1" id="KW-0812">Transmembrane</keyword>
<dbReference type="AlphaFoldDB" id="A0A6P1YEK3"/>
<keyword evidence="1" id="KW-0472">Membrane</keyword>
<gene>
    <name evidence="2" type="ORF">G3A45_10400</name>
</gene>
<keyword evidence="1" id="KW-1133">Transmembrane helix</keyword>
<dbReference type="KEGG" id="cazo:G3A45_10400"/>
<reference evidence="2 3" key="1">
    <citation type="submission" date="2020-02" db="EMBL/GenBank/DDBJ databases">
        <title>Thermophilic hydrogen producing bacteria, Caloranaerobacter azorensis.</title>
        <authorList>
            <person name="Baek K."/>
        </authorList>
    </citation>
    <scope>NUCLEOTIDE SEQUENCE [LARGE SCALE GENOMIC DNA]</scope>
    <source>
        <strain evidence="2 3">T3-1</strain>
    </source>
</reference>
<dbReference type="RefSeq" id="WP_163235461.1">
    <property type="nucleotide sequence ID" value="NZ_CP048617.1"/>
</dbReference>
<dbReference type="EMBL" id="CP048617">
    <property type="protein sequence ID" value="QIB27661.1"/>
    <property type="molecule type" value="Genomic_DNA"/>
</dbReference>
<organism evidence="2 3">
    <name type="scientific">Caloranaerobacter azorensis</name>
    <dbReference type="NCBI Taxonomy" id="116090"/>
    <lineage>
        <taxon>Bacteria</taxon>
        <taxon>Bacillati</taxon>
        <taxon>Bacillota</taxon>
        <taxon>Tissierellia</taxon>
        <taxon>Tissierellales</taxon>
        <taxon>Thermohalobacteraceae</taxon>
        <taxon>Caloranaerobacter</taxon>
    </lineage>
</organism>
<evidence type="ECO:0000313" key="2">
    <source>
        <dbReference type="EMBL" id="QIB27661.1"/>
    </source>
</evidence>
<accession>A0A6P1YEK3</accession>
<dbReference type="Proteomes" id="UP000464452">
    <property type="component" value="Chromosome"/>
</dbReference>
<feature type="transmembrane region" description="Helical" evidence="1">
    <location>
        <begin position="6"/>
        <end position="25"/>
    </location>
</feature>
<proteinExistence type="predicted"/>
<evidence type="ECO:0000313" key="3">
    <source>
        <dbReference type="Proteomes" id="UP000464452"/>
    </source>
</evidence>
<name>A0A6P1YEK3_9FIRM</name>